<gene>
    <name evidence="1" type="ORF">FOXG_18163</name>
</gene>
<sequence length="107" mass="11657">MTSSSGVLSLGTEWRARAFPSTSLSSADSAPKVNLQSTPVLWMMYSRCWRVTDGMLFSKAQHLHEIAPPHFDTSALKVDIIRIAWGAAHASRLPVESADGSATELTR</sequence>
<protein>
    <submittedName>
        <fullName evidence="1">Uncharacterized protein</fullName>
    </submittedName>
</protein>
<evidence type="ECO:0000313" key="1">
    <source>
        <dbReference type="EMBL" id="KNA96551.1"/>
    </source>
</evidence>
<evidence type="ECO:0000313" key="2">
    <source>
        <dbReference type="Proteomes" id="UP000009097"/>
    </source>
</evidence>
<proteinExistence type="predicted"/>
<dbReference type="VEuPathDB" id="FungiDB:FOXG_18163"/>
<name>A0A0J9WHC7_FUSO4</name>
<dbReference type="GeneID" id="28958869"/>
<reference evidence="1" key="2">
    <citation type="journal article" date="2010" name="Nature">
        <title>Comparative genomics reveals mobile pathogenicity chromosomes in Fusarium.</title>
        <authorList>
            <person name="Ma L.J."/>
            <person name="van der Does H.C."/>
            <person name="Borkovich K.A."/>
            <person name="Coleman J.J."/>
            <person name="Daboussi M.J."/>
            <person name="Di Pietro A."/>
            <person name="Dufresne M."/>
            <person name="Freitag M."/>
            <person name="Grabherr M."/>
            <person name="Henrissat B."/>
            <person name="Houterman P.M."/>
            <person name="Kang S."/>
            <person name="Shim W.B."/>
            <person name="Woloshuk C."/>
            <person name="Xie X."/>
            <person name="Xu J.R."/>
            <person name="Antoniw J."/>
            <person name="Baker S.E."/>
            <person name="Bluhm B.H."/>
            <person name="Breakspear A."/>
            <person name="Brown D.W."/>
            <person name="Butchko R.A."/>
            <person name="Chapman S."/>
            <person name="Coulson R."/>
            <person name="Coutinho P.M."/>
            <person name="Danchin E.G."/>
            <person name="Diener A."/>
            <person name="Gale L.R."/>
            <person name="Gardiner D.M."/>
            <person name="Goff S."/>
            <person name="Hammond-Kosack K.E."/>
            <person name="Hilburn K."/>
            <person name="Hua-Van A."/>
            <person name="Jonkers W."/>
            <person name="Kazan K."/>
            <person name="Kodira C.D."/>
            <person name="Koehrsen M."/>
            <person name="Kumar L."/>
            <person name="Lee Y.H."/>
            <person name="Li L."/>
            <person name="Manners J.M."/>
            <person name="Miranda-Saavedra D."/>
            <person name="Mukherjee M."/>
            <person name="Park G."/>
            <person name="Park J."/>
            <person name="Park S.Y."/>
            <person name="Proctor R.H."/>
            <person name="Regev A."/>
            <person name="Ruiz-Roldan M.C."/>
            <person name="Sain D."/>
            <person name="Sakthikumar S."/>
            <person name="Sykes S."/>
            <person name="Schwartz D.C."/>
            <person name="Turgeon B.G."/>
            <person name="Wapinski I."/>
            <person name="Yoder O."/>
            <person name="Young S."/>
            <person name="Zeng Q."/>
            <person name="Zhou S."/>
            <person name="Galagan J."/>
            <person name="Cuomo C.A."/>
            <person name="Kistler H.C."/>
            <person name="Rep M."/>
        </authorList>
    </citation>
    <scope>NUCLEOTIDE SEQUENCE [LARGE SCALE GENOMIC DNA]</scope>
    <source>
        <strain evidence="1">4287</strain>
    </source>
</reference>
<reference evidence="1" key="1">
    <citation type="submission" date="2007-04" db="EMBL/GenBank/DDBJ databases">
        <authorList>
            <consortium name="The Broad Institute Genome Sequencing Platform"/>
            <person name="Birren B."/>
            <person name="Lander E."/>
            <person name="Galagan J."/>
            <person name="Nusbaum C."/>
            <person name="Devon K."/>
            <person name="Ma L.-J."/>
            <person name="Jaffe D."/>
            <person name="Butler J."/>
            <person name="Alvarez P."/>
            <person name="Gnerre S."/>
            <person name="Grabherr M."/>
            <person name="Kleber M."/>
            <person name="Mauceli E."/>
            <person name="Brockman W."/>
            <person name="MacCallum I.A."/>
            <person name="Young S."/>
            <person name="LaButti K."/>
            <person name="DeCaprio D."/>
            <person name="Crawford M."/>
            <person name="Koehrsen M."/>
            <person name="Engels R."/>
            <person name="Montgomery P."/>
            <person name="Pearson M."/>
            <person name="Howarth C."/>
            <person name="Larson L."/>
            <person name="White J."/>
            <person name="O'Leary S."/>
            <person name="Kodira C."/>
            <person name="Zeng Q."/>
            <person name="Yandava C."/>
            <person name="Alvarado L."/>
            <person name="Kistler C."/>
            <person name="Shim W.-B."/>
            <person name="Kang S."/>
            <person name="Woloshuk C."/>
        </authorList>
    </citation>
    <scope>NUCLEOTIDE SEQUENCE</scope>
    <source>
        <strain evidence="1">4287</strain>
    </source>
</reference>
<dbReference type="Proteomes" id="UP000009097">
    <property type="component" value="Unassembled WGS sequence"/>
</dbReference>
<accession>A0A0J9WHC7</accession>
<dbReference type="KEGG" id="fox:FOXG_18163"/>
<dbReference type="EMBL" id="DS231697">
    <property type="protein sequence ID" value="KNA96551.1"/>
    <property type="molecule type" value="Genomic_DNA"/>
</dbReference>
<dbReference type="RefSeq" id="XP_018234597.1">
    <property type="nucleotide sequence ID" value="XM_018398214.1"/>
</dbReference>
<organism evidence="1 2">
    <name type="scientific">Fusarium oxysporum f. sp. lycopersici (strain 4287 / CBS 123668 / FGSC 9935 / NRRL 34936)</name>
    <name type="common">Fusarium vascular wilt of tomato</name>
    <dbReference type="NCBI Taxonomy" id="426428"/>
    <lineage>
        <taxon>Eukaryota</taxon>
        <taxon>Fungi</taxon>
        <taxon>Dikarya</taxon>
        <taxon>Ascomycota</taxon>
        <taxon>Pezizomycotina</taxon>
        <taxon>Sordariomycetes</taxon>
        <taxon>Hypocreomycetidae</taxon>
        <taxon>Hypocreales</taxon>
        <taxon>Nectriaceae</taxon>
        <taxon>Fusarium</taxon>
        <taxon>Fusarium oxysporum species complex</taxon>
    </lineage>
</organism>
<dbReference type="AlphaFoldDB" id="A0A0J9WHC7"/>